<accession>A0A7S0RMN7</accession>
<dbReference type="GO" id="GO:0005524">
    <property type="term" value="F:ATP binding"/>
    <property type="evidence" value="ECO:0007669"/>
    <property type="project" value="UniProtKB-KW"/>
</dbReference>
<dbReference type="InterPro" id="IPR001048">
    <property type="entry name" value="Asp/Glu/Uridylate_kinase"/>
</dbReference>
<keyword evidence="5" id="KW-0067">ATP-binding</keyword>
<dbReference type="Pfam" id="PF00696">
    <property type="entry name" value="AA_kinase"/>
    <property type="match status" value="1"/>
</dbReference>
<evidence type="ECO:0000256" key="3">
    <source>
        <dbReference type="ARBA" id="ARBA00022741"/>
    </source>
</evidence>
<dbReference type="EMBL" id="HBFA01030845">
    <property type="protein sequence ID" value="CAD8681564.1"/>
    <property type="molecule type" value="Transcribed_RNA"/>
</dbReference>
<keyword evidence="3" id="KW-0547">Nucleotide-binding</keyword>
<sequence>MALKTPAKEMKDLEPLQAIVKLHMDTMDELRVEDSVREEIEYLLGELQQLLSAISIMQELTPRMRANLVSYGERMSTRIFASFLRTQGLEAKQCDAAAIGFACTDEDYEAGEVLPETYPALKRALTRQAGERGYIPIITGFLAKGKSTGAICTLGRGGSDLSATVVGAALQLSEVQVWKDVDGVLSADPRRIPGAIPVPFLTYEEATELAYFGAQVLHPHAMRPAMDSAGALSVRVKNSYNITAPGTLITQTRAASELYVLTSIVVKEDITILDIESTRMLGQYGFLARVFAVLNNHKLSVDMMATSEVSVSVTLDPVKFWDRELEDEELQALSEDLSQYARLNVKKGFTILSLIGQSAEDSSTTLHRAFHALDQAGVNVVMVSKGASKVNVSLVVDGEATDSALEALHEEFFSGRPFCGYEAKPCTADFDSN</sequence>
<dbReference type="UniPathway" id="UPA00051">
    <property type="reaction ID" value="UER00462"/>
</dbReference>
<dbReference type="InterPro" id="IPR005260">
    <property type="entry name" value="Asp_kin_monofn"/>
</dbReference>
<dbReference type="Gene3D" id="3.30.70.260">
    <property type="match status" value="2"/>
</dbReference>
<evidence type="ECO:0000313" key="10">
    <source>
        <dbReference type="EMBL" id="CAD8681564.1"/>
    </source>
</evidence>
<name>A0A7S0RMN7_9CHLO</name>
<dbReference type="GO" id="GO:0009090">
    <property type="term" value="P:homoserine biosynthetic process"/>
    <property type="evidence" value="ECO:0007669"/>
    <property type="project" value="TreeGrafter"/>
</dbReference>
<evidence type="ECO:0000256" key="2">
    <source>
        <dbReference type="ARBA" id="ARBA00022679"/>
    </source>
</evidence>
<dbReference type="Pfam" id="PF22468">
    <property type="entry name" value="ACT_9"/>
    <property type="match status" value="1"/>
</dbReference>
<dbReference type="GO" id="GO:0009088">
    <property type="term" value="P:threonine biosynthetic process"/>
    <property type="evidence" value="ECO:0007669"/>
    <property type="project" value="UniProtKB-UniPathway"/>
</dbReference>
<dbReference type="SUPFAM" id="SSF53633">
    <property type="entry name" value="Carbamate kinase-like"/>
    <property type="match status" value="1"/>
</dbReference>
<dbReference type="GO" id="GO:0004072">
    <property type="term" value="F:aspartate kinase activity"/>
    <property type="evidence" value="ECO:0007669"/>
    <property type="project" value="UniProtKB-EC"/>
</dbReference>
<dbReference type="GO" id="GO:0009570">
    <property type="term" value="C:chloroplast stroma"/>
    <property type="evidence" value="ECO:0007669"/>
    <property type="project" value="TreeGrafter"/>
</dbReference>
<comment type="pathway">
    <text evidence="8">Amino-acid biosynthesis; L-lysine biosynthesis via DAP pathway; (S)-tetrahydrodipicolinate from L-aspartate: step 1/4.</text>
</comment>
<dbReference type="InterPro" id="IPR042199">
    <property type="entry name" value="AsparK_Bifunc_asparK/hSer_DH"/>
</dbReference>
<keyword evidence="2 7" id="KW-0808">Transferase</keyword>
<dbReference type="NCBIfam" id="TIGR00657">
    <property type="entry name" value="asp_kinases"/>
    <property type="match status" value="1"/>
</dbReference>
<evidence type="ECO:0000256" key="4">
    <source>
        <dbReference type="ARBA" id="ARBA00022777"/>
    </source>
</evidence>
<evidence type="ECO:0000256" key="8">
    <source>
        <dbReference type="RuleBase" id="RU004249"/>
    </source>
</evidence>
<dbReference type="PANTHER" id="PTHR21499">
    <property type="entry name" value="ASPARTATE KINASE"/>
    <property type="match status" value="1"/>
</dbReference>
<dbReference type="Gene3D" id="3.40.1160.10">
    <property type="entry name" value="Acetylglutamate kinase-like"/>
    <property type="match status" value="1"/>
</dbReference>
<comment type="similarity">
    <text evidence="1 7">Belongs to the aspartokinase family.</text>
</comment>
<dbReference type="UniPathway" id="UPA00034">
    <property type="reaction ID" value="UER00015"/>
</dbReference>
<dbReference type="EC" id="2.7.2.4" evidence="7"/>
<keyword evidence="8" id="KW-0028">Amino-acid biosynthesis</keyword>
<comment type="pathway">
    <text evidence="8">Amino-acid biosynthesis; L-methionine biosynthesis via de novo pathway; L-homoserine from L-aspartate: step 1/3.</text>
</comment>
<gene>
    <name evidence="10" type="ORF">POBO1169_LOCUS15527</name>
</gene>
<dbReference type="Gene3D" id="1.20.120.1320">
    <property type="entry name" value="Aspartokinase, catalytic domain"/>
    <property type="match status" value="1"/>
</dbReference>
<dbReference type="PIRSF" id="PIRSF000726">
    <property type="entry name" value="Asp_kin"/>
    <property type="match status" value="1"/>
</dbReference>
<dbReference type="GO" id="GO:0005829">
    <property type="term" value="C:cytosol"/>
    <property type="evidence" value="ECO:0007669"/>
    <property type="project" value="TreeGrafter"/>
</dbReference>
<dbReference type="UniPathway" id="UPA00050">
    <property type="reaction ID" value="UER00461"/>
</dbReference>
<feature type="domain" description="ACT" evidence="9">
    <location>
        <begin position="275"/>
        <end position="348"/>
    </location>
</feature>
<dbReference type="InterPro" id="IPR001341">
    <property type="entry name" value="Asp_kinase"/>
</dbReference>
<evidence type="ECO:0000256" key="6">
    <source>
        <dbReference type="ARBA" id="ARBA00047872"/>
    </source>
</evidence>
<dbReference type="GO" id="GO:0009089">
    <property type="term" value="P:lysine biosynthetic process via diaminopimelate"/>
    <property type="evidence" value="ECO:0007669"/>
    <property type="project" value="UniProtKB-UniPathway"/>
</dbReference>
<evidence type="ECO:0000256" key="5">
    <source>
        <dbReference type="ARBA" id="ARBA00022840"/>
    </source>
</evidence>
<dbReference type="InterPro" id="IPR054352">
    <property type="entry name" value="ACT_Aspartokinase"/>
</dbReference>
<dbReference type="AlphaFoldDB" id="A0A7S0RMN7"/>
<comment type="catalytic activity">
    <reaction evidence="6 7">
        <text>L-aspartate + ATP = 4-phospho-L-aspartate + ADP</text>
        <dbReference type="Rhea" id="RHEA:23776"/>
        <dbReference type="ChEBI" id="CHEBI:29991"/>
        <dbReference type="ChEBI" id="CHEBI:30616"/>
        <dbReference type="ChEBI" id="CHEBI:57535"/>
        <dbReference type="ChEBI" id="CHEBI:456216"/>
        <dbReference type="EC" id="2.7.2.4"/>
    </reaction>
</comment>
<dbReference type="PROSITE" id="PS51671">
    <property type="entry name" value="ACT"/>
    <property type="match status" value="1"/>
</dbReference>
<comment type="pathway">
    <text evidence="8">Amino-acid biosynthesis; L-threonine biosynthesis; L-threonine from L-aspartate: step 1/5.</text>
</comment>
<organism evidence="10">
    <name type="scientific">Pyramimonas obovata</name>
    <dbReference type="NCBI Taxonomy" id="1411642"/>
    <lineage>
        <taxon>Eukaryota</taxon>
        <taxon>Viridiplantae</taxon>
        <taxon>Chlorophyta</taxon>
        <taxon>Pyramimonadophyceae</taxon>
        <taxon>Pyramimonadales</taxon>
        <taxon>Pyramimonadaceae</taxon>
        <taxon>Pyramimonas</taxon>
        <taxon>Pyramimonas incertae sedis</taxon>
    </lineage>
</organism>
<dbReference type="CDD" id="cd04892">
    <property type="entry name" value="ACT_AK-like_2"/>
    <property type="match status" value="1"/>
</dbReference>
<keyword evidence="4 7" id="KW-0418">Kinase</keyword>
<dbReference type="PANTHER" id="PTHR21499:SF59">
    <property type="entry name" value="ASPARTOKINASE"/>
    <property type="match status" value="1"/>
</dbReference>
<evidence type="ECO:0000259" key="9">
    <source>
        <dbReference type="PROSITE" id="PS51671"/>
    </source>
</evidence>
<dbReference type="InterPro" id="IPR002912">
    <property type="entry name" value="ACT_dom"/>
</dbReference>
<proteinExistence type="inferred from homology"/>
<protein>
    <recommendedName>
        <fullName evidence="7">Aspartokinase</fullName>
        <ecNumber evidence="7">2.7.2.4</ecNumber>
    </recommendedName>
</protein>
<reference evidence="10" key="1">
    <citation type="submission" date="2021-01" db="EMBL/GenBank/DDBJ databases">
        <authorList>
            <person name="Corre E."/>
            <person name="Pelletier E."/>
            <person name="Niang G."/>
            <person name="Scheremetjew M."/>
            <person name="Finn R."/>
            <person name="Kale V."/>
            <person name="Holt S."/>
            <person name="Cochrane G."/>
            <person name="Meng A."/>
            <person name="Brown T."/>
            <person name="Cohen L."/>
        </authorList>
    </citation>
    <scope>NUCLEOTIDE SEQUENCE</scope>
    <source>
        <strain evidence="10">CCMP722</strain>
    </source>
</reference>
<evidence type="ECO:0000256" key="1">
    <source>
        <dbReference type="ARBA" id="ARBA00010122"/>
    </source>
</evidence>
<dbReference type="InterPro" id="IPR045865">
    <property type="entry name" value="ACT-like_dom_sf"/>
</dbReference>
<dbReference type="CDD" id="cd04912">
    <property type="entry name" value="ACT_AKiii-LysC-EC-like_1"/>
    <property type="match status" value="1"/>
</dbReference>
<dbReference type="InterPro" id="IPR036393">
    <property type="entry name" value="AceGlu_kinase-like_sf"/>
</dbReference>
<dbReference type="SUPFAM" id="SSF55021">
    <property type="entry name" value="ACT-like"/>
    <property type="match status" value="2"/>
</dbReference>
<evidence type="ECO:0000256" key="7">
    <source>
        <dbReference type="RuleBase" id="RU003448"/>
    </source>
</evidence>